<feature type="compositionally biased region" description="Basic and acidic residues" evidence="1">
    <location>
        <begin position="54"/>
        <end position="64"/>
    </location>
</feature>
<feature type="region of interest" description="Disordered" evidence="1">
    <location>
        <begin position="1"/>
        <end position="64"/>
    </location>
</feature>
<dbReference type="Proteomes" id="UP000886595">
    <property type="component" value="Unassembled WGS sequence"/>
</dbReference>
<protein>
    <submittedName>
        <fullName evidence="2">Uncharacterized protein</fullName>
    </submittedName>
</protein>
<evidence type="ECO:0000313" key="3">
    <source>
        <dbReference type="Proteomes" id="UP000886595"/>
    </source>
</evidence>
<evidence type="ECO:0000256" key="1">
    <source>
        <dbReference type="SAM" id="MobiDB-lite"/>
    </source>
</evidence>
<sequence length="64" mass="7495">MPCWEDEFKPRKPETPPKPKTLRRGRATQIRTVPENQGTDRLANQNRNKSNEAQPRRTQEKPKG</sequence>
<keyword evidence="3" id="KW-1185">Reference proteome</keyword>
<comment type="caution">
    <text evidence="2">The sequence shown here is derived from an EMBL/GenBank/DDBJ whole genome shotgun (WGS) entry which is preliminary data.</text>
</comment>
<evidence type="ECO:0000313" key="2">
    <source>
        <dbReference type="EMBL" id="KAG2318395.1"/>
    </source>
</evidence>
<name>A0A8X7VWN7_BRACI</name>
<reference evidence="2 3" key="1">
    <citation type="submission" date="2020-02" db="EMBL/GenBank/DDBJ databases">
        <authorList>
            <person name="Ma Q."/>
            <person name="Huang Y."/>
            <person name="Song X."/>
            <person name="Pei D."/>
        </authorList>
    </citation>
    <scope>NUCLEOTIDE SEQUENCE [LARGE SCALE GENOMIC DNA]</scope>
    <source>
        <strain evidence="2">Sxm20200214</strain>
        <tissue evidence="2">Leaf</tissue>
    </source>
</reference>
<proteinExistence type="predicted"/>
<dbReference type="AlphaFoldDB" id="A0A8X7VWN7"/>
<accession>A0A8X7VWN7</accession>
<gene>
    <name evidence="2" type="ORF">Bca52824_011608</name>
</gene>
<feature type="compositionally biased region" description="Basic and acidic residues" evidence="1">
    <location>
        <begin position="1"/>
        <end position="17"/>
    </location>
</feature>
<feature type="compositionally biased region" description="Polar residues" evidence="1">
    <location>
        <begin position="29"/>
        <end position="53"/>
    </location>
</feature>
<organism evidence="2 3">
    <name type="scientific">Brassica carinata</name>
    <name type="common">Ethiopian mustard</name>
    <name type="synonym">Abyssinian cabbage</name>
    <dbReference type="NCBI Taxonomy" id="52824"/>
    <lineage>
        <taxon>Eukaryota</taxon>
        <taxon>Viridiplantae</taxon>
        <taxon>Streptophyta</taxon>
        <taxon>Embryophyta</taxon>
        <taxon>Tracheophyta</taxon>
        <taxon>Spermatophyta</taxon>
        <taxon>Magnoliopsida</taxon>
        <taxon>eudicotyledons</taxon>
        <taxon>Gunneridae</taxon>
        <taxon>Pentapetalae</taxon>
        <taxon>rosids</taxon>
        <taxon>malvids</taxon>
        <taxon>Brassicales</taxon>
        <taxon>Brassicaceae</taxon>
        <taxon>Brassiceae</taxon>
        <taxon>Brassica</taxon>
    </lineage>
</organism>
<dbReference type="EMBL" id="JAAMPC010000003">
    <property type="protein sequence ID" value="KAG2318395.1"/>
    <property type="molecule type" value="Genomic_DNA"/>
</dbReference>